<proteinExistence type="predicted"/>
<reference evidence="1" key="1">
    <citation type="submission" date="2022-04" db="EMBL/GenBank/DDBJ databases">
        <title>Hymenobacter sp. isolated from the air.</title>
        <authorList>
            <person name="Won M."/>
            <person name="Lee C.-M."/>
            <person name="Woen H.-Y."/>
            <person name="Kwon S.-W."/>
        </authorList>
    </citation>
    <scope>NUCLEOTIDE SEQUENCE</scope>
    <source>
        <strain evidence="1">5116S-3</strain>
        <plasmid evidence="1">unnamed1</plasmid>
    </source>
</reference>
<dbReference type="PANTHER" id="PTHR32305">
    <property type="match status" value="1"/>
</dbReference>
<dbReference type="AlphaFoldDB" id="A0A8T9QE96"/>
<sequence length="1001" mass="109641">MEPNTQLLAYYRFDEAAGTTIKDLTSGAHNGTFVASASPQRLLSTVPFSPPTLRWSPAASLSASSGTQVVASPSATTSYLVSVQGPGDCAEAQAGLVVHVGELPPASPAEDLDKNWSMTRSFAGANQLLGESKQFVDALGRGTQAQVKSLSQEHVLATQTVYSSGGKPLLSTLAAPTINKEFKYKSGFLQPTGSTDDYRAIDFETDPLGPKAANASTPGTVGYYYSTANTLEPQTATTAYPFSQQEEYGGPLGGTKRSAGPGNSFRMGAGHELRSREFPLLDELAHYLRLRPHFVEGTPASASLRNRGEKQVSTNADGVESIGFTDQDGKTLATCLSGKQYPGLTLNFAVNAVESNAQGEPVYQDIHIPNAGDAVLTISGTGSFRLIDLVAETVTSYPTTGTQLPATLSLAPGFYRVLATGGSQRMQYVAHYGDFSYSYYDDAGRVVATVAPRGVDLTQTTYPAFVTRNTYSGAGTLLSTESTDEGRTEYVYARDGRIRFSQSAKQKYDKRFSYSNYDEVGRVVESGEYTMDTNPALGILFESQLTEQPAANSILALLEDRTRSGGLDVARCHQRNQVWYDLADETLVGRTQEFVLGSVAKTQNEHTTSWYSYDELGRVTWLVQQTQALGLKTVEYTYNLQGNVLEVAYQKGQPDAFYHHYEYDKDQRLNRVYTSTNGLTRSLQAQYYYYLHGPLKRVELAGRLQGIDYAYTVQGWLKSINNVEKRLDAGQDTPTGNGILKDLFGMRLDYFDEDYTSHQLTAPNLTSPANQDQKRYDGTVRASTWQTAAAPTIHGYAYRYDAKGQLLQSTYGQLAANTLSQLPQFAEGDLSYDAHGNIEHLVRTNDKGTISDNFKYQYLPETNKLQAVNTPEGGKLLSYEYDLNGQMTREAEEGKSTKYLTYDVTGKVSGVYRNTDHTLPLATYTYDDRGFRNSKVVYNEVGSAQKTTYYVTDAQGNVLSTYEQEPGQAVVLSEVPLYGSGRIGTITRLDEGEAPSSRAMN</sequence>
<dbReference type="KEGG" id="hcu:MUN79_28805"/>
<accession>A0A8T9QE96</accession>
<protein>
    <recommendedName>
        <fullName evidence="3">RHS repeat protein</fullName>
    </recommendedName>
</protein>
<name>A0A8T9QE96_9BACT</name>
<evidence type="ECO:0000313" key="1">
    <source>
        <dbReference type="EMBL" id="UOQ75192.1"/>
    </source>
</evidence>
<geneLocation type="plasmid" evidence="1 2">
    <name>unnamed1</name>
</geneLocation>
<organism evidence="1 2">
    <name type="scientific">Hymenobacter cellulosilyticus</name>
    <dbReference type="NCBI Taxonomy" id="2932248"/>
    <lineage>
        <taxon>Bacteria</taxon>
        <taxon>Pseudomonadati</taxon>
        <taxon>Bacteroidota</taxon>
        <taxon>Cytophagia</taxon>
        <taxon>Cytophagales</taxon>
        <taxon>Hymenobacteraceae</taxon>
        <taxon>Hymenobacter</taxon>
    </lineage>
</organism>
<keyword evidence="1" id="KW-0614">Plasmid</keyword>
<evidence type="ECO:0008006" key="3">
    <source>
        <dbReference type="Google" id="ProtNLM"/>
    </source>
</evidence>
<dbReference type="InterPro" id="IPR050708">
    <property type="entry name" value="T6SS_VgrG/RHS"/>
</dbReference>
<gene>
    <name evidence="1" type="ORF">MUN79_28805</name>
</gene>
<dbReference type="PANTHER" id="PTHR32305:SF15">
    <property type="entry name" value="PROTEIN RHSA-RELATED"/>
    <property type="match status" value="1"/>
</dbReference>
<evidence type="ECO:0000313" key="2">
    <source>
        <dbReference type="Proteomes" id="UP000831796"/>
    </source>
</evidence>
<keyword evidence="2" id="KW-1185">Reference proteome</keyword>
<dbReference type="RefSeq" id="WP_244678525.1">
    <property type="nucleotide sequence ID" value="NZ_CP095047.1"/>
</dbReference>
<dbReference type="EMBL" id="CP095047">
    <property type="protein sequence ID" value="UOQ75192.1"/>
    <property type="molecule type" value="Genomic_DNA"/>
</dbReference>
<dbReference type="Proteomes" id="UP000831796">
    <property type="component" value="Plasmid unnamed1"/>
</dbReference>
<dbReference type="Gene3D" id="2.180.10.10">
    <property type="entry name" value="RHS repeat-associated core"/>
    <property type="match status" value="1"/>
</dbReference>